<keyword evidence="3" id="KW-1185">Reference proteome</keyword>
<dbReference type="InterPro" id="IPR050177">
    <property type="entry name" value="Lipid_A_modif_metabolic_enz"/>
</dbReference>
<dbReference type="InterPro" id="IPR001509">
    <property type="entry name" value="Epimerase_deHydtase"/>
</dbReference>
<dbReference type="EMBL" id="PDNW01000029">
    <property type="protein sequence ID" value="PLC48053.1"/>
    <property type="molecule type" value="Genomic_DNA"/>
</dbReference>
<dbReference type="RefSeq" id="WP_102075755.1">
    <property type="nucleotide sequence ID" value="NZ_PDNW01000029.1"/>
</dbReference>
<evidence type="ECO:0000313" key="3">
    <source>
        <dbReference type="Proteomes" id="UP000234190"/>
    </source>
</evidence>
<evidence type="ECO:0000259" key="1">
    <source>
        <dbReference type="Pfam" id="PF01370"/>
    </source>
</evidence>
<dbReference type="PANTHER" id="PTHR43245:SF13">
    <property type="entry name" value="UDP-D-APIOSE_UDP-D-XYLOSE SYNTHASE 2"/>
    <property type="match status" value="1"/>
</dbReference>
<evidence type="ECO:0000313" key="2">
    <source>
        <dbReference type="EMBL" id="PLC48053.1"/>
    </source>
</evidence>
<reference evidence="2 3" key="1">
    <citation type="submission" date="2017-10" db="EMBL/GenBank/DDBJ databases">
        <title>Two draft genome sequences of Pusillimonas sp. strains isolated from a nitrate- and radionuclide-contaminated groundwater in Russia.</title>
        <authorList>
            <person name="Grouzdev D.S."/>
            <person name="Tourova T.P."/>
            <person name="Goeva M.A."/>
            <person name="Babich T.L."/>
            <person name="Sokolova D.S."/>
            <person name="Abdullin R."/>
            <person name="Poltaraus A.B."/>
            <person name="Toshchakov S.V."/>
            <person name="Nazina T.N."/>
        </authorList>
    </citation>
    <scope>NUCLEOTIDE SEQUENCE [LARGE SCALE GENOMIC DNA]</scope>
    <source>
        <strain evidence="2 3">JR1/69-3-13</strain>
    </source>
</reference>
<gene>
    <name evidence="2" type="ORF">CR159_20215</name>
</gene>
<organism evidence="2 3">
    <name type="scientific">Pollutimonas subterranea</name>
    <dbReference type="NCBI Taxonomy" id="2045210"/>
    <lineage>
        <taxon>Bacteria</taxon>
        <taxon>Pseudomonadati</taxon>
        <taxon>Pseudomonadota</taxon>
        <taxon>Betaproteobacteria</taxon>
        <taxon>Burkholderiales</taxon>
        <taxon>Alcaligenaceae</taxon>
        <taxon>Pollutimonas</taxon>
    </lineage>
</organism>
<protein>
    <submittedName>
        <fullName evidence="2">NAD-dependent epimerase</fullName>
    </submittedName>
</protein>
<dbReference type="Gene3D" id="3.40.50.720">
    <property type="entry name" value="NAD(P)-binding Rossmann-like Domain"/>
    <property type="match status" value="1"/>
</dbReference>
<sequence length="314" mass="34135">MNALSDSRCVVLGGGGFIGTNLCRSLVGKVHTLRAFGRRQSFPDALKDVDWIPGDFTDASAVAGALTGCDTVFHLVTATTPASSNVDKVGDVRSNVIATLQLLDACKELGVKRVIFVSSGGTIYGIPETVPTPEDAPLNPITAYGISKLSIEKYLALYEHLYGIEYRVLRVANPYGPYQTALRNQGVIAAFVHRALGRKPIEIWGDGTVTRDYVYIDDVVEALELAAEHSGKERVFNIGSGEGRSLNEIIANLEQQLGQALEVNRREGRAVDVPRSVLDVSRAAEDLGWRPRTCFSEGLAHTLRWYKGLGHHQS</sequence>
<dbReference type="PRINTS" id="PR01713">
    <property type="entry name" value="NUCEPIMERASE"/>
</dbReference>
<dbReference type="OrthoDB" id="9769113at2"/>
<accession>A0A2N4TZ58</accession>
<dbReference type="AlphaFoldDB" id="A0A2N4TZ58"/>
<proteinExistence type="predicted"/>
<dbReference type="Proteomes" id="UP000234190">
    <property type="component" value="Unassembled WGS sequence"/>
</dbReference>
<dbReference type="Pfam" id="PF01370">
    <property type="entry name" value="Epimerase"/>
    <property type="match status" value="1"/>
</dbReference>
<dbReference type="PANTHER" id="PTHR43245">
    <property type="entry name" value="BIFUNCTIONAL POLYMYXIN RESISTANCE PROTEIN ARNA"/>
    <property type="match status" value="1"/>
</dbReference>
<name>A0A2N4TZ58_9BURK</name>
<dbReference type="InterPro" id="IPR036291">
    <property type="entry name" value="NAD(P)-bd_dom_sf"/>
</dbReference>
<dbReference type="Gene3D" id="3.90.25.10">
    <property type="entry name" value="UDP-galactose 4-epimerase, domain 1"/>
    <property type="match status" value="1"/>
</dbReference>
<feature type="domain" description="NAD-dependent epimerase/dehydratase" evidence="1">
    <location>
        <begin position="10"/>
        <end position="239"/>
    </location>
</feature>
<dbReference type="SUPFAM" id="SSF51735">
    <property type="entry name" value="NAD(P)-binding Rossmann-fold domains"/>
    <property type="match status" value="1"/>
</dbReference>
<comment type="caution">
    <text evidence="2">The sequence shown here is derived from an EMBL/GenBank/DDBJ whole genome shotgun (WGS) entry which is preliminary data.</text>
</comment>